<proteinExistence type="inferred from homology"/>
<dbReference type="PANTHER" id="PTHR30346:SF28">
    <property type="entry name" value="HTH-TYPE TRANSCRIPTIONAL REGULATOR CYNR"/>
    <property type="match status" value="1"/>
</dbReference>
<dbReference type="Gene3D" id="1.10.10.10">
    <property type="entry name" value="Winged helix-like DNA-binding domain superfamily/Winged helix DNA-binding domain"/>
    <property type="match status" value="1"/>
</dbReference>
<dbReference type="GO" id="GO:0003700">
    <property type="term" value="F:DNA-binding transcription factor activity"/>
    <property type="evidence" value="ECO:0007669"/>
    <property type="project" value="InterPro"/>
</dbReference>
<sequence length="291" mass="33464">MLNLRYYHYFSIVADYLDYEEAAKQLYMDKKILKNQIKKLEKDVGMPLFSGSKHLQLTAAGETELKHAKAIISEAAEGYTKLRNFTQGRKSLKIGFLFCQTMNLLPPKLEMFTKKYHGVVEIEMMSWKDIYKNLEDGTIDIGITTSYDLDKIPGLDYKPLYTEFIYAVLREDHPLADNKTIVLSSLAREPFLALHPDASPGEYQQTIDLCAEWGFAPNFVFRAHMLESILLMVRADMGVALLPHSSEGLGFKDLKYIPIDNERIEMDVVLAYHKSNTNPMVEEFLKVWDKD</sequence>
<protein>
    <submittedName>
        <fullName evidence="7">DNA-binding transcriptional regulator, LysR family</fullName>
    </submittedName>
</protein>
<dbReference type="OrthoDB" id="63123at2"/>
<dbReference type="Pfam" id="PF03466">
    <property type="entry name" value="LysR_substrate"/>
    <property type="match status" value="1"/>
</dbReference>
<keyword evidence="3 7" id="KW-0238">DNA-binding</keyword>
<dbReference type="PANTHER" id="PTHR30346">
    <property type="entry name" value="TRANSCRIPTIONAL DUAL REGULATOR HCAR-RELATED"/>
    <property type="match status" value="1"/>
</dbReference>
<keyword evidence="4" id="KW-0804">Transcription</keyword>
<evidence type="ECO:0000256" key="4">
    <source>
        <dbReference type="ARBA" id="ARBA00023163"/>
    </source>
</evidence>
<dbReference type="InterPro" id="IPR000847">
    <property type="entry name" value="LysR_HTH_N"/>
</dbReference>
<gene>
    <name evidence="7" type="ORF">SAMN02745691_00512</name>
</gene>
<reference evidence="7 8" key="1">
    <citation type="submission" date="2016-11" db="EMBL/GenBank/DDBJ databases">
        <authorList>
            <person name="Jaros S."/>
            <person name="Januszkiewicz K."/>
            <person name="Wedrychowicz H."/>
        </authorList>
    </citation>
    <scope>NUCLEOTIDE SEQUENCE [LARGE SCALE GENOMIC DNA]</scope>
    <source>
        <strain evidence="7 8">DSM 15970</strain>
    </source>
</reference>
<dbReference type="InterPro" id="IPR036388">
    <property type="entry name" value="WH-like_DNA-bd_sf"/>
</dbReference>
<feature type="domain" description="HTH lysR-type" evidence="5">
    <location>
        <begin position="5"/>
        <end position="62"/>
    </location>
</feature>
<dbReference type="GO" id="GO:0032993">
    <property type="term" value="C:protein-DNA complex"/>
    <property type="evidence" value="ECO:0007669"/>
    <property type="project" value="TreeGrafter"/>
</dbReference>
<keyword evidence="2" id="KW-0805">Transcription regulation</keyword>
<dbReference type="AlphaFoldDB" id="A0A1M6CAE3"/>
<evidence type="ECO:0000313" key="7">
    <source>
        <dbReference type="EMBL" id="SHI57771.1"/>
    </source>
</evidence>
<dbReference type="InterPro" id="IPR005119">
    <property type="entry name" value="LysR_subst-bd"/>
</dbReference>
<dbReference type="SUPFAM" id="SSF46785">
    <property type="entry name" value="Winged helix' DNA-binding domain"/>
    <property type="match status" value="1"/>
</dbReference>
<dbReference type="SUPFAM" id="SSF53850">
    <property type="entry name" value="Periplasmic binding protein-like II"/>
    <property type="match status" value="1"/>
</dbReference>
<feature type="domain" description="LysR substrate-binding" evidence="6">
    <location>
        <begin position="89"/>
        <end position="286"/>
    </location>
</feature>
<evidence type="ECO:0000256" key="3">
    <source>
        <dbReference type="ARBA" id="ARBA00023125"/>
    </source>
</evidence>
<dbReference type="EMBL" id="FQYT01000004">
    <property type="protein sequence ID" value="SHI57771.1"/>
    <property type="molecule type" value="Genomic_DNA"/>
</dbReference>
<dbReference type="Proteomes" id="UP000184342">
    <property type="component" value="Unassembled WGS sequence"/>
</dbReference>
<dbReference type="InterPro" id="IPR036390">
    <property type="entry name" value="WH_DNA-bd_sf"/>
</dbReference>
<dbReference type="GO" id="GO:0003677">
    <property type="term" value="F:DNA binding"/>
    <property type="evidence" value="ECO:0007669"/>
    <property type="project" value="UniProtKB-KW"/>
</dbReference>
<comment type="similarity">
    <text evidence="1">Belongs to the LysR transcriptional regulatory family.</text>
</comment>
<accession>A0A1M6CAE3</accession>
<evidence type="ECO:0000256" key="2">
    <source>
        <dbReference type="ARBA" id="ARBA00023015"/>
    </source>
</evidence>
<dbReference type="Pfam" id="PF00126">
    <property type="entry name" value="HTH_1"/>
    <property type="match status" value="1"/>
</dbReference>
<evidence type="ECO:0000313" key="8">
    <source>
        <dbReference type="Proteomes" id="UP000184342"/>
    </source>
</evidence>
<dbReference type="CDD" id="cd08414">
    <property type="entry name" value="PBP2_LTTR_aromatics_like"/>
    <property type="match status" value="1"/>
</dbReference>
<dbReference type="RefSeq" id="WP_073992800.1">
    <property type="nucleotide sequence ID" value="NZ_FQYT01000004.1"/>
</dbReference>
<keyword evidence="8" id="KW-1185">Reference proteome</keyword>
<evidence type="ECO:0000256" key="1">
    <source>
        <dbReference type="ARBA" id="ARBA00009437"/>
    </source>
</evidence>
<organism evidence="7 8">
    <name type="scientific">Parasporobacterium paucivorans DSM 15970</name>
    <dbReference type="NCBI Taxonomy" id="1122934"/>
    <lineage>
        <taxon>Bacteria</taxon>
        <taxon>Bacillati</taxon>
        <taxon>Bacillota</taxon>
        <taxon>Clostridia</taxon>
        <taxon>Lachnospirales</taxon>
        <taxon>Lachnospiraceae</taxon>
        <taxon>Parasporobacterium</taxon>
    </lineage>
</organism>
<evidence type="ECO:0000259" key="6">
    <source>
        <dbReference type="Pfam" id="PF03466"/>
    </source>
</evidence>
<name>A0A1M6CAE3_9FIRM</name>
<evidence type="ECO:0000259" key="5">
    <source>
        <dbReference type="Pfam" id="PF00126"/>
    </source>
</evidence>
<dbReference type="STRING" id="1122934.SAMN02745691_00512"/>
<dbReference type="Gene3D" id="3.40.190.10">
    <property type="entry name" value="Periplasmic binding protein-like II"/>
    <property type="match status" value="2"/>
</dbReference>